<protein>
    <submittedName>
        <fullName evidence="2">Uncharacterized protein</fullName>
    </submittedName>
</protein>
<gene>
    <name evidence="2" type="ORF">LX32DRAFT_556729</name>
</gene>
<keyword evidence="3" id="KW-1185">Reference proteome</keyword>
<accession>A0AAD9M2E7</accession>
<evidence type="ECO:0000313" key="2">
    <source>
        <dbReference type="EMBL" id="KAK2031601.1"/>
    </source>
</evidence>
<feature type="region of interest" description="Disordered" evidence="1">
    <location>
        <begin position="1"/>
        <end position="67"/>
    </location>
</feature>
<dbReference type="EMBL" id="MU842838">
    <property type="protein sequence ID" value="KAK2031601.1"/>
    <property type="molecule type" value="Genomic_DNA"/>
</dbReference>
<proteinExistence type="predicted"/>
<evidence type="ECO:0000256" key="1">
    <source>
        <dbReference type="SAM" id="MobiDB-lite"/>
    </source>
</evidence>
<feature type="non-terminal residue" evidence="2">
    <location>
        <position position="181"/>
    </location>
</feature>
<dbReference type="Proteomes" id="UP001232148">
    <property type="component" value="Unassembled WGS sequence"/>
</dbReference>
<organism evidence="2 3">
    <name type="scientific">Colletotrichum zoysiae</name>
    <dbReference type="NCBI Taxonomy" id="1216348"/>
    <lineage>
        <taxon>Eukaryota</taxon>
        <taxon>Fungi</taxon>
        <taxon>Dikarya</taxon>
        <taxon>Ascomycota</taxon>
        <taxon>Pezizomycotina</taxon>
        <taxon>Sordariomycetes</taxon>
        <taxon>Hypocreomycetidae</taxon>
        <taxon>Glomerellales</taxon>
        <taxon>Glomerellaceae</taxon>
        <taxon>Colletotrichum</taxon>
        <taxon>Colletotrichum graminicola species complex</taxon>
    </lineage>
</organism>
<sequence length="181" mass="20766">MYDKGPRVSFDAHLQGLCAPGRKKEQEDGQVGQHAAEPRHQGRVRPCQMPGAPQNHGRQGDSRLDPPVHQIVSFRPQNQPTPSRLRFRRLLGQRRHPSRKPLVPHPLCLLHCPHARNVQQAEPRRRDGHRHVLCRRHVHTRHLVELREQLRHVDSVASTSYGLGHPERHSLRPVQVQGDAL</sequence>
<name>A0AAD9M2E7_9PEZI</name>
<reference evidence="2" key="1">
    <citation type="submission" date="2021-06" db="EMBL/GenBank/DDBJ databases">
        <title>Comparative genomics, transcriptomics and evolutionary studies reveal genomic signatures of adaptation to plant cell wall in hemibiotrophic fungi.</title>
        <authorList>
            <consortium name="DOE Joint Genome Institute"/>
            <person name="Baroncelli R."/>
            <person name="Diaz J.F."/>
            <person name="Benocci T."/>
            <person name="Peng M."/>
            <person name="Battaglia E."/>
            <person name="Haridas S."/>
            <person name="Andreopoulos W."/>
            <person name="Labutti K."/>
            <person name="Pangilinan J."/>
            <person name="Floch G.L."/>
            <person name="Makela M.R."/>
            <person name="Henrissat B."/>
            <person name="Grigoriev I.V."/>
            <person name="Crouch J.A."/>
            <person name="De Vries R.P."/>
            <person name="Sukno S.A."/>
            <person name="Thon M.R."/>
        </authorList>
    </citation>
    <scope>NUCLEOTIDE SEQUENCE</scope>
    <source>
        <strain evidence="2">MAFF235873</strain>
    </source>
</reference>
<comment type="caution">
    <text evidence="2">The sequence shown here is derived from an EMBL/GenBank/DDBJ whole genome shotgun (WGS) entry which is preliminary data.</text>
</comment>
<evidence type="ECO:0000313" key="3">
    <source>
        <dbReference type="Proteomes" id="UP001232148"/>
    </source>
</evidence>
<feature type="region of interest" description="Disordered" evidence="1">
    <location>
        <begin position="159"/>
        <end position="181"/>
    </location>
</feature>
<dbReference type="AlphaFoldDB" id="A0AAD9M2E7"/>